<comment type="caution">
    <text evidence="1">The sequence shown here is derived from an EMBL/GenBank/DDBJ whole genome shotgun (WGS) entry which is preliminary data.</text>
</comment>
<organism evidence="1 2">
    <name type="scientific">Candidatus Falkowbacteria bacterium CG10_big_fil_rev_8_21_14_0_10_43_11</name>
    <dbReference type="NCBI Taxonomy" id="1974568"/>
    <lineage>
        <taxon>Bacteria</taxon>
        <taxon>Candidatus Falkowiibacteriota</taxon>
    </lineage>
</organism>
<dbReference type="EMBL" id="PFAS01000005">
    <property type="protein sequence ID" value="PIT94173.1"/>
    <property type="molecule type" value="Genomic_DNA"/>
</dbReference>
<dbReference type="Proteomes" id="UP000229335">
    <property type="component" value="Unassembled WGS sequence"/>
</dbReference>
<sequence length="62" mass="6815">MSCAPPVGILSAKPKTLPAELVFIQALKLTLPVKELAGKRLKKYLPSKISTKKIFVPYSKFS</sequence>
<protein>
    <submittedName>
        <fullName evidence="1">Uncharacterized protein</fullName>
    </submittedName>
</protein>
<dbReference type="AlphaFoldDB" id="A0A2M6WN15"/>
<evidence type="ECO:0000313" key="1">
    <source>
        <dbReference type="EMBL" id="PIT94173.1"/>
    </source>
</evidence>
<reference evidence="2" key="1">
    <citation type="submission" date="2017-09" db="EMBL/GenBank/DDBJ databases">
        <title>Depth-based differentiation of microbial function through sediment-hosted aquifers and enrichment of novel symbionts in the deep terrestrial subsurface.</title>
        <authorList>
            <person name="Probst A.J."/>
            <person name="Ladd B."/>
            <person name="Jarett J.K."/>
            <person name="Geller-Mcgrath D.E."/>
            <person name="Sieber C.M.K."/>
            <person name="Emerson J.B."/>
            <person name="Anantharaman K."/>
            <person name="Thomas B.C."/>
            <person name="Malmstrom R."/>
            <person name="Stieglmeier M."/>
            <person name="Klingl A."/>
            <person name="Woyke T."/>
            <person name="Ryan C.M."/>
            <person name="Banfield J.F."/>
        </authorList>
    </citation>
    <scope>NUCLEOTIDE SEQUENCE [LARGE SCALE GENOMIC DNA]</scope>
</reference>
<name>A0A2M6WN15_9BACT</name>
<gene>
    <name evidence="1" type="ORF">COU00_00280</name>
</gene>
<proteinExistence type="predicted"/>
<evidence type="ECO:0000313" key="2">
    <source>
        <dbReference type="Proteomes" id="UP000229335"/>
    </source>
</evidence>
<accession>A0A2M6WN15</accession>